<dbReference type="InterPro" id="IPR051829">
    <property type="entry name" value="Multiheme_Cytochr_ET"/>
</dbReference>
<keyword evidence="2" id="KW-1133">Transmembrane helix</keyword>
<organism evidence="3">
    <name type="scientific">hot springs metagenome</name>
    <dbReference type="NCBI Taxonomy" id="433727"/>
    <lineage>
        <taxon>unclassified sequences</taxon>
        <taxon>metagenomes</taxon>
        <taxon>ecological metagenomes</taxon>
    </lineage>
</organism>
<name>A0A5J4L5D0_9ZZZZ</name>
<dbReference type="InterPro" id="IPR036280">
    <property type="entry name" value="Multihaem_cyt_sf"/>
</dbReference>
<keyword evidence="2" id="KW-0472">Membrane</keyword>
<evidence type="ECO:0000256" key="1">
    <source>
        <dbReference type="ARBA" id="ARBA00022729"/>
    </source>
</evidence>
<accession>A0A5J4L5D0</accession>
<dbReference type="Gene3D" id="3.90.10.10">
    <property type="entry name" value="Cytochrome C3"/>
    <property type="match status" value="1"/>
</dbReference>
<reference evidence="3" key="1">
    <citation type="submission" date="2019-10" db="EMBL/GenBank/DDBJ databases">
        <title>Metagenomic sequencing of thiosulfate-disproportionating enrichment culture.</title>
        <authorList>
            <person name="Umezawa K."/>
            <person name="Kojima H."/>
            <person name="Fukui M."/>
        </authorList>
    </citation>
    <scope>NUCLEOTIDE SEQUENCE</scope>
    <source>
        <strain evidence="3">45J</strain>
    </source>
</reference>
<protein>
    <submittedName>
        <fullName evidence="3">Uncharacterized protein</fullName>
    </submittedName>
</protein>
<dbReference type="EMBL" id="BLAB01000001">
    <property type="protein sequence ID" value="GER92716.1"/>
    <property type="molecule type" value="Genomic_DNA"/>
</dbReference>
<comment type="caution">
    <text evidence="3">The sequence shown here is derived from an EMBL/GenBank/DDBJ whole genome shotgun (WGS) entry which is preliminary data.</text>
</comment>
<feature type="transmembrane region" description="Helical" evidence="2">
    <location>
        <begin position="275"/>
        <end position="295"/>
    </location>
</feature>
<evidence type="ECO:0000313" key="3">
    <source>
        <dbReference type="EMBL" id="GER92716.1"/>
    </source>
</evidence>
<dbReference type="PANTHER" id="PTHR35038">
    <property type="entry name" value="DISSIMILATORY SULFITE REDUCTASE SIRA"/>
    <property type="match status" value="1"/>
</dbReference>
<keyword evidence="1" id="KW-0732">Signal</keyword>
<gene>
    <name evidence="3" type="ORF">A45J_0436</name>
</gene>
<dbReference type="AlphaFoldDB" id="A0A5J4L5D0"/>
<sequence length="312" mass="34669">MKRVFLVALLWIPLLCFAYSASAETFTCLACHGSMRGKIRVKSGALVDVNVDADKYSQSVHGGFDCIVCHKQFGSNPHEPPKMASAPSDIVSLSGKLTHKAKVDPIALAACSECHSDAYKSWQQSIHGSNVIQKKQSDGASCVDCHGSPHYIVPKNIAVSHVNKKNIVKTCGECHEKEELAKKYGFSNHILERYYESFHGKKYIIGHPNAPTCVDCHKYHDVKKWEDPMSPVAWDNRTDTCGRCHKGATKKFVAAITHKPIGKDNPIPYYFEKGLIALLLSVFVFIVGHVILEAFSEIRDKVLRKGKEGHHE</sequence>
<keyword evidence="2" id="KW-0812">Transmembrane</keyword>
<evidence type="ECO:0000256" key="2">
    <source>
        <dbReference type="SAM" id="Phobius"/>
    </source>
</evidence>
<proteinExistence type="predicted"/>
<dbReference type="SUPFAM" id="SSF48695">
    <property type="entry name" value="Multiheme cytochromes"/>
    <property type="match status" value="1"/>
</dbReference>